<sequence>MDETQGLTDVPLTSFARGRVGGEEGTCAIQGRRRRWRDSDNRDFHDNIITGGDSDIPSGCESIPAATKAAEEDRNRLTLIAKTKTQRYFRNEHCGTYIYFDYEMWGQRKKEGFTFEYKYLEDRELN</sequence>
<evidence type="ECO:0000313" key="2">
    <source>
        <dbReference type="Proteomes" id="UP000792457"/>
    </source>
</evidence>
<comment type="caution">
    <text evidence="1">The sequence shown here is derived from an EMBL/GenBank/DDBJ whole genome shotgun (WGS) entry which is preliminary data.</text>
</comment>
<gene>
    <name evidence="1" type="ORF">J437_LFUL014923</name>
</gene>
<name>A0A8K0KI34_LADFU</name>
<dbReference type="EMBL" id="KZ308896">
    <property type="protein sequence ID" value="KAG8235285.1"/>
    <property type="molecule type" value="Genomic_DNA"/>
</dbReference>
<keyword evidence="2" id="KW-1185">Reference proteome</keyword>
<protein>
    <submittedName>
        <fullName evidence="1">Uncharacterized protein</fullName>
    </submittedName>
</protein>
<dbReference type="InterPro" id="IPR038635">
    <property type="entry name" value="CCR4-NOT_su2/3/5_C_sf"/>
</dbReference>
<evidence type="ECO:0000313" key="1">
    <source>
        <dbReference type="EMBL" id="KAG8235285.1"/>
    </source>
</evidence>
<accession>A0A8K0KI34</accession>
<reference evidence="1" key="1">
    <citation type="submission" date="2013-04" db="EMBL/GenBank/DDBJ databases">
        <authorList>
            <person name="Qu J."/>
            <person name="Murali S.C."/>
            <person name="Bandaranaike D."/>
            <person name="Bellair M."/>
            <person name="Blankenburg K."/>
            <person name="Chao H."/>
            <person name="Dinh H."/>
            <person name="Doddapaneni H."/>
            <person name="Downs B."/>
            <person name="Dugan-Rocha S."/>
            <person name="Elkadiri S."/>
            <person name="Gnanaolivu R.D."/>
            <person name="Hernandez B."/>
            <person name="Javaid M."/>
            <person name="Jayaseelan J.C."/>
            <person name="Lee S."/>
            <person name="Li M."/>
            <person name="Ming W."/>
            <person name="Munidasa M."/>
            <person name="Muniz J."/>
            <person name="Nguyen L."/>
            <person name="Ongeri F."/>
            <person name="Osuji N."/>
            <person name="Pu L.-L."/>
            <person name="Puazo M."/>
            <person name="Qu C."/>
            <person name="Quiroz J."/>
            <person name="Raj R."/>
            <person name="Weissenberger G."/>
            <person name="Xin Y."/>
            <person name="Zou X."/>
            <person name="Han Y."/>
            <person name="Richards S."/>
            <person name="Worley K."/>
            <person name="Muzny D."/>
            <person name="Gibbs R."/>
        </authorList>
    </citation>
    <scope>NUCLEOTIDE SEQUENCE</scope>
    <source>
        <strain evidence="1">Sampled in the wild</strain>
    </source>
</reference>
<proteinExistence type="predicted"/>
<dbReference type="Proteomes" id="UP000792457">
    <property type="component" value="Unassembled WGS sequence"/>
</dbReference>
<reference evidence="1" key="2">
    <citation type="submission" date="2017-10" db="EMBL/GenBank/DDBJ databases">
        <title>Ladona fulva Genome sequencing and assembly.</title>
        <authorList>
            <person name="Murali S."/>
            <person name="Richards S."/>
            <person name="Bandaranaike D."/>
            <person name="Bellair M."/>
            <person name="Blankenburg K."/>
            <person name="Chao H."/>
            <person name="Dinh H."/>
            <person name="Doddapaneni H."/>
            <person name="Dugan-Rocha S."/>
            <person name="Elkadiri S."/>
            <person name="Gnanaolivu R."/>
            <person name="Hernandez B."/>
            <person name="Skinner E."/>
            <person name="Javaid M."/>
            <person name="Lee S."/>
            <person name="Li M."/>
            <person name="Ming W."/>
            <person name="Munidasa M."/>
            <person name="Muniz J."/>
            <person name="Nguyen L."/>
            <person name="Hughes D."/>
            <person name="Osuji N."/>
            <person name="Pu L.-L."/>
            <person name="Puazo M."/>
            <person name="Qu C."/>
            <person name="Quiroz J."/>
            <person name="Raj R."/>
            <person name="Weissenberger G."/>
            <person name="Xin Y."/>
            <person name="Zou X."/>
            <person name="Han Y."/>
            <person name="Worley K."/>
            <person name="Muzny D."/>
            <person name="Gibbs R."/>
        </authorList>
    </citation>
    <scope>NUCLEOTIDE SEQUENCE</scope>
    <source>
        <strain evidence="1">Sampled in the wild</strain>
    </source>
</reference>
<dbReference type="Gene3D" id="2.30.30.1020">
    <property type="entry name" value="CCR4-NOT complex subunit 2/3/5, C-terminal domain"/>
    <property type="match status" value="1"/>
</dbReference>
<dbReference type="AlphaFoldDB" id="A0A8K0KI34"/>
<organism evidence="1 2">
    <name type="scientific">Ladona fulva</name>
    <name type="common">Scarce chaser dragonfly</name>
    <name type="synonym">Libellula fulva</name>
    <dbReference type="NCBI Taxonomy" id="123851"/>
    <lineage>
        <taxon>Eukaryota</taxon>
        <taxon>Metazoa</taxon>
        <taxon>Ecdysozoa</taxon>
        <taxon>Arthropoda</taxon>
        <taxon>Hexapoda</taxon>
        <taxon>Insecta</taxon>
        <taxon>Pterygota</taxon>
        <taxon>Palaeoptera</taxon>
        <taxon>Odonata</taxon>
        <taxon>Epiprocta</taxon>
        <taxon>Anisoptera</taxon>
        <taxon>Libelluloidea</taxon>
        <taxon>Libellulidae</taxon>
        <taxon>Ladona</taxon>
    </lineage>
</organism>
<dbReference type="OrthoDB" id="293823at2759"/>